<comment type="caution">
    <text evidence="1">The sequence shown here is derived from an EMBL/GenBank/DDBJ whole genome shotgun (WGS) entry which is preliminary data.</text>
</comment>
<keyword evidence="2" id="KW-1185">Reference proteome</keyword>
<gene>
    <name evidence="1" type="ORF">CVT24_001799</name>
</gene>
<evidence type="ECO:0000313" key="1">
    <source>
        <dbReference type="EMBL" id="PPR06565.1"/>
    </source>
</evidence>
<sequence length="46" mass="5160">MDRMEIQVEHPPYLPLPIISSPTPPHLHAAHKYVQSTVDTASRGLK</sequence>
<dbReference type="Proteomes" id="UP000284842">
    <property type="component" value="Unassembled WGS sequence"/>
</dbReference>
<protein>
    <submittedName>
        <fullName evidence="1">Uncharacterized protein</fullName>
    </submittedName>
</protein>
<proteinExistence type="predicted"/>
<dbReference type="InParanoid" id="A0A409YU66"/>
<name>A0A409YU66_9AGAR</name>
<evidence type="ECO:0000313" key="2">
    <source>
        <dbReference type="Proteomes" id="UP000284842"/>
    </source>
</evidence>
<dbReference type="AlphaFoldDB" id="A0A409YU66"/>
<dbReference type="EMBL" id="NHTK01000609">
    <property type="protein sequence ID" value="PPR06565.1"/>
    <property type="molecule type" value="Genomic_DNA"/>
</dbReference>
<accession>A0A409YU66</accession>
<reference evidence="1 2" key="1">
    <citation type="journal article" date="2018" name="Evol. Lett.">
        <title>Horizontal gene cluster transfer increased hallucinogenic mushroom diversity.</title>
        <authorList>
            <person name="Reynolds H.T."/>
            <person name="Vijayakumar V."/>
            <person name="Gluck-Thaler E."/>
            <person name="Korotkin H.B."/>
            <person name="Matheny P.B."/>
            <person name="Slot J.C."/>
        </authorList>
    </citation>
    <scope>NUCLEOTIDE SEQUENCE [LARGE SCALE GENOMIC DNA]</scope>
    <source>
        <strain evidence="1 2">2629</strain>
    </source>
</reference>
<organism evidence="1 2">
    <name type="scientific">Panaeolus cyanescens</name>
    <dbReference type="NCBI Taxonomy" id="181874"/>
    <lineage>
        <taxon>Eukaryota</taxon>
        <taxon>Fungi</taxon>
        <taxon>Dikarya</taxon>
        <taxon>Basidiomycota</taxon>
        <taxon>Agaricomycotina</taxon>
        <taxon>Agaricomycetes</taxon>
        <taxon>Agaricomycetidae</taxon>
        <taxon>Agaricales</taxon>
        <taxon>Agaricineae</taxon>
        <taxon>Galeropsidaceae</taxon>
        <taxon>Panaeolus</taxon>
    </lineage>
</organism>